<keyword evidence="4" id="KW-1185">Reference proteome</keyword>
<dbReference type="PROSITE" id="PS50883">
    <property type="entry name" value="EAL"/>
    <property type="match status" value="1"/>
</dbReference>
<dbReference type="InterPro" id="IPR001633">
    <property type="entry name" value="EAL_dom"/>
</dbReference>
<dbReference type="SMART" id="SM00052">
    <property type="entry name" value="EAL"/>
    <property type="match status" value="1"/>
</dbReference>
<proteinExistence type="predicted"/>
<dbReference type="PANTHER" id="PTHR33525:SF4">
    <property type="entry name" value="CYCLIC DI-GMP PHOSPHODIESTERASE CDGJ"/>
    <property type="match status" value="1"/>
</dbReference>
<dbReference type="Pfam" id="PF00563">
    <property type="entry name" value="EAL"/>
    <property type="match status" value="1"/>
</dbReference>
<name>A0ABT9ZBX6_9BACI</name>
<evidence type="ECO:0000313" key="4">
    <source>
        <dbReference type="Proteomes" id="UP001234495"/>
    </source>
</evidence>
<protein>
    <submittedName>
        <fullName evidence="3">EAL and modified HD-GYP domain-containing signal transduction protein</fullName>
    </submittedName>
</protein>
<dbReference type="InterPro" id="IPR014408">
    <property type="entry name" value="dGMP_Pdiesterase_EAL/HD-GYP"/>
</dbReference>
<evidence type="ECO:0000313" key="3">
    <source>
        <dbReference type="EMBL" id="MDQ0229768.1"/>
    </source>
</evidence>
<dbReference type="Gene3D" id="3.20.20.450">
    <property type="entry name" value="EAL domain"/>
    <property type="match status" value="1"/>
</dbReference>
<dbReference type="SUPFAM" id="SSF109604">
    <property type="entry name" value="HD-domain/PDEase-like"/>
    <property type="match status" value="1"/>
</dbReference>
<accession>A0ABT9ZBX6</accession>
<dbReference type="Pfam" id="PF08668">
    <property type="entry name" value="HDOD"/>
    <property type="match status" value="1"/>
</dbReference>
<dbReference type="PANTHER" id="PTHR33525">
    <property type="match status" value="1"/>
</dbReference>
<comment type="caution">
    <text evidence="3">The sequence shown here is derived from an EMBL/GenBank/DDBJ whole genome shotgun (WGS) entry which is preliminary data.</text>
</comment>
<evidence type="ECO:0000259" key="1">
    <source>
        <dbReference type="PROSITE" id="PS50883"/>
    </source>
</evidence>
<sequence length="406" mass="46972">MEVFVAKQPIFNRNEEVIAYELLYRGSKENYFPDIDGDQATVEVIINSFLNIGMNELSDGKKCYVNFTKKLLETKVPTYFNPSSIVVEILEDVEIDESLVRLCRELKQLGYTIALDDFKIQEKYALLPALIQYIDIIKVDFLHTTKAAQMQIIKKYKPHDIKLLAEKVETREEFLFAYKIGYSYFQGYFFSKPEVISSYDVPVYMNTYYQLLNEIAKPEPNIDIIAMNIEQDLSLSYKLLKLINSPALRPRNKITSIKQAIVLLGLNEIKKWIYVLSIQPDKQGSSKMKEVVRISLMRAKICELIASYLGEQLTSSYMLTGMLSLMDTLLHRRLEDIVKDLPLSDEIQEALLYRENNLGQVLKWSIQIEKGNTSIEGLNISDEKLFTFYKEASKWATSIMEIQENS</sequence>
<dbReference type="InterPro" id="IPR013976">
    <property type="entry name" value="HDOD"/>
</dbReference>
<gene>
    <name evidence="3" type="ORF">J2S19_001020</name>
</gene>
<dbReference type="PROSITE" id="PS51833">
    <property type="entry name" value="HDOD"/>
    <property type="match status" value="1"/>
</dbReference>
<dbReference type="RefSeq" id="WP_307338037.1">
    <property type="nucleotide sequence ID" value="NZ_JAUSUD010000003.1"/>
</dbReference>
<feature type="domain" description="HDOD" evidence="2">
    <location>
        <begin position="201"/>
        <end position="406"/>
    </location>
</feature>
<dbReference type="InterPro" id="IPR035919">
    <property type="entry name" value="EAL_sf"/>
</dbReference>
<evidence type="ECO:0000259" key="2">
    <source>
        <dbReference type="PROSITE" id="PS51833"/>
    </source>
</evidence>
<dbReference type="InterPro" id="IPR052340">
    <property type="entry name" value="RNase_Y/CdgJ"/>
</dbReference>
<dbReference type="PIRSF" id="PIRSF003180">
    <property type="entry name" value="DiGMPpdiest_YuxH"/>
    <property type="match status" value="1"/>
</dbReference>
<dbReference type="EMBL" id="JAUSUD010000003">
    <property type="protein sequence ID" value="MDQ0229768.1"/>
    <property type="molecule type" value="Genomic_DNA"/>
</dbReference>
<feature type="domain" description="EAL" evidence="1">
    <location>
        <begin position="1"/>
        <end position="207"/>
    </location>
</feature>
<dbReference type="SUPFAM" id="SSF141868">
    <property type="entry name" value="EAL domain-like"/>
    <property type="match status" value="1"/>
</dbReference>
<reference evidence="3 4" key="1">
    <citation type="submission" date="2023-07" db="EMBL/GenBank/DDBJ databases">
        <title>Genomic Encyclopedia of Type Strains, Phase IV (KMG-IV): sequencing the most valuable type-strain genomes for metagenomic binning, comparative biology and taxonomic classification.</title>
        <authorList>
            <person name="Goeker M."/>
        </authorList>
    </citation>
    <scope>NUCLEOTIDE SEQUENCE [LARGE SCALE GENOMIC DNA]</scope>
    <source>
        <strain evidence="3 4">DSM 29005</strain>
    </source>
</reference>
<dbReference type="Gene3D" id="1.10.3210.10">
    <property type="entry name" value="Hypothetical protein af1432"/>
    <property type="match status" value="1"/>
</dbReference>
<organism evidence="3 4">
    <name type="scientific">Metabacillus malikii</name>
    <dbReference type="NCBI Taxonomy" id="1504265"/>
    <lineage>
        <taxon>Bacteria</taxon>
        <taxon>Bacillati</taxon>
        <taxon>Bacillota</taxon>
        <taxon>Bacilli</taxon>
        <taxon>Bacillales</taxon>
        <taxon>Bacillaceae</taxon>
        <taxon>Metabacillus</taxon>
    </lineage>
</organism>
<dbReference type="Proteomes" id="UP001234495">
    <property type="component" value="Unassembled WGS sequence"/>
</dbReference>